<dbReference type="Proteomes" id="UP000292110">
    <property type="component" value="Unassembled WGS sequence"/>
</dbReference>
<feature type="domain" description="Glycosyltransferase subfamily 4-like N-terminal" evidence="3">
    <location>
        <begin position="19"/>
        <end position="191"/>
    </location>
</feature>
<proteinExistence type="predicted"/>
<dbReference type="SUPFAM" id="SSF53756">
    <property type="entry name" value="UDP-Glycosyltransferase/glycogen phosphorylase"/>
    <property type="match status" value="1"/>
</dbReference>
<dbReference type="EMBL" id="SGIM01000009">
    <property type="protein sequence ID" value="RZF51151.1"/>
    <property type="molecule type" value="Genomic_DNA"/>
</dbReference>
<reference evidence="4 5" key="1">
    <citation type="submission" date="2019-02" db="EMBL/GenBank/DDBJ databases">
        <title>The draft genome of Acinetobacter halotolerans strain JCM 31009.</title>
        <authorList>
            <person name="Qin J."/>
            <person name="Feng Y."/>
            <person name="Nemec A."/>
            <person name="Zong Z."/>
        </authorList>
    </citation>
    <scope>NUCLEOTIDE SEQUENCE [LARGE SCALE GENOMIC DNA]</scope>
    <source>
        <strain evidence="4 5">JCM 31009</strain>
    </source>
</reference>
<dbReference type="GO" id="GO:0016757">
    <property type="term" value="F:glycosyltransferase activity"/>
    <property type="evidence" value="ECO:0007669"/>
    <property type="project" value="InterPro"/>
</dbReference>
<keyword evidence="1 4" id="KW-0808">Transferase</keyword>
<name>A0A4Q6X7R9_9GAMM</name>
<dbReference type="GO" id="GO:0009103">
    <property type="term" value="P:lipopolysaccharide biosynthetic process"/>
    <property type="evidence" value="ECO:0007669"/>
    <property type="project" value="TreeGrafter"/>
</dbReference>
<organism evidence="4 5">
    <name type="scientific">Acinetobacter halotolerans</name>
    <dbReference type="NCBI Taxonomy" id="1752076"/>
    <lineage>
        <taxon>Bacteria</taxon>
        <taxon>Pseudomonadati</taxon>
        <taxon>Pseudomonadota</taxon>
        <taxon>Gammaproteobacteria</taxon>
        <taxon>Moraxellales</taxon>
        <taxon>Moraxellaceae</taxon>
        <taxon>Acinetobacter</taxon>
    </lineage>
</organism>
<feature type="domain" description="Glycosyl transferase family 1" evidence="2">
    <location>
        <begin position="205"/>
        <end position="377"/>
    </location>
</feature>
<evidence type="ECO:0000313" key="4">
    <source>
        <dbReference type="EMBL" id="RZF51151.1"/>
    </source>
</evidence>
<protein>
    <submittedName>
        <fullName evidence="4">Glycosyltransferase WbuB</fullName>
    </submittedName>
</protein>
<accession>A0A4Q6X7R9</accession>
<gene>
    <name evidence="4" type="ORF">EXE30_11270</name>
</gene>
<dbReference type="CDD" id="cd03794">
    <property type="entry name" value="GT4_WbuB-like"/>
    <property type="match status" value="1"/>
</dbReference>
<dbReference type="AlphaFoldDB" id="A0A4Q6X7R9"/>
<dbReference type="Pfam" id="PF13439">
    <property type="entry name" value="Glyco_transf_4"/>
    <property type="match status" value="1"/>
</dbReference>
<comment type="caution">
    <text evidence="4">The sequence shown here is derived from an EMBL/GenBank/DDBJ whole genome shotgun (WGS) entry which is preliminary data.</text>
</comment>
<evidence type="ECO:0000259" key="3">
    <source>
        <dbReference type="Pfam" id="PF13439"/>
    </source>
</evidence>
<dbReference type="PANTHER" id="PTHR46401:SF2">
    <property type="entry name" value="GLYCOSYLTRANSFERASE WBBK-RELATED"/>
    <property type="match status" value="1"/>
</dbReference>
<dbReference type="RefSeq" id="WP_130162470.1">
    <property type="nucleotide sequence ID" value="NZ_SGIM01000009.1"/>
</dbReference>
<dbReference type="InterPro" id="IPR028098">
    <property type="entry name" value="Glyco_trans_4-like_N"/>
</dbReference>
<dbReference type="PANTHER" id="PTHR46401">
    <property type="entry name" value="GLYCOSYLTRANSFERASE WBBK-RELATED"/>
    <property type="match status" value="1"/>
</dbReference>
<evidence type="ECO:0000259" key="2">
    <source>
        <dbReference type="Pfam" id="PF00534"/>
    </source>
</evidence>
<dbReference type="Gene3D" id="3.40.50.2000">
    <property type="entry name" value="Glycogen Phosphorylase B"/>
    <property type="match status" value="2"/>
</dbReference>
<dbReference type="Pfam" id="PF00534">
    <property type="entry name" value="Glycos_transf_1"/>
    <property type="match status" value="1"/>
</dbReference>
<evidence type="ECO:0000256" key="1">
    <source>
        <dbReference type="ARBA" id="ARBA00022679"/>
    </source>
</evidence>
<dbReference type="InterPro" id="IPR001296">
    <property type="entry name" value="Glyco_trans_1"/>
</dbReference>
<keyword evidence="5" id="KW-1185">Reference proteome</keyword>
<evidence type="ECO:0000313" key="5">
    <source>
        <dbReference type="Proteomes" id="UP000292110"/>
    </source>
</evidence>
<sequence>MKVVYLHQYFNTPNMSGGTRSYEMAKRLVIAGHEVHMVTSWVRETEEKEWFNEDVEGIKVHWFPNPYNNKMSFKQRIQAFFRFAYAAMKKVSSIEADVIFATSTPLTIAIPAVLGARKQKIPMVFEVRDLWPEVPIAMGILNKPYQIFLAKKLEKWAYKNSSHVVTLSSGMKEGVVKTGFPLDKITVIPNSSDNALFDVEEAAFEQFKKENTWLPKGKVLIYTGTFGMVNDVGVAVQLAKELKSRKSDICILLIGDGLEYDKIYRDAQNSGVLNETLFIRKQVPKNEIPFFLKYAAIASSFAIDIPAIQANSANKFFDALAASKPILINYGGWQKDIIEHKQCGIVAWKMTTAQIVDELESLLNDKRKYDTFCRNAKVLALNDFSRDRLAKQLEIVLRENCKEKVVN</sequence>